<feature type="compositionally biased region" description="Basic and acidic residues" evidence="1">
    <location>
        <begin position="1"/>
        <end position="20"/>
    </location>
</feature>
<dbReference type="Proteomes" id="UP000604046">
    <property type="component" value="Unassembled WGS sequence"/>
</dbReference>
<gene>
    <name evidence="2" type="ORF">SNAT2548_LOCUS2869</name>
</gene>
<feature type="region of interest" description="Disordered" evidence="1">
    <location>
        <begin position="426"/>
        <end position="469"/>
    </location>
</feature>
<name>A0A812I4Z8_9DINO</name>
<reference evidence="2" key="1">
    <citation type="submission" date="2021-02" db="EMBL/GenBank/DDBJ databases">
        <authorList>
            <person name="Dougan E. K."/>
            <person name="Rhodes N."/>
            <person name="Thang M."/>
            <person name="Chan C."/>
        </authorList>
    </citation>
    <scope>NUCLEOTIDE SEQUENCE</scope>
</reference>
<protein>
    <submittedName>
        <fullName evidence="2">Uncharacterized protein</fullName>
    </submittedName>
</protein>
<evidence type="ECO:0000313" key="3">
    <source>
        <dbReference type="Proteomes" id="UP000604046"/>
    </source>
</evidence>
<accession>A0A812I4Z8</accession>
<evidence type="ECO:0000256" key="1">
    <source>
        <dbReference type="SAM" id="MobiDB-lite"/>
    </source>
</evidence>
<evidence type="ECO:0000313" key="2">
    <source>
        <dbReference type="EMBL" id="CAE7021678.1"/>
    </source>
</evidence>
<feature type="compositionally biased region" description="Low complexity" evidence="1">
    <location>
        <begin position="25"/>
        <end position="35"/>
    </location>
</feature>
<sequence length="596" mass="67278">MATEAKAEEAAGDAKAKEEPTPTPASVASVAAAAQSSALSAEDLEQFRIWQAQKAESSLQLQNAKPPDSPAKKPRLQEEEEVHMFVEKLTELDVNFADLDPALQDKLKTSATARADFLAIHSATEKYDPTTGAFKQQPTKKRILDTAAGPDQALPPVTDNDAFQQAMLQYPKTSMLPNMDKLYQCCDLFYNQVQTEFAIQQITTERHAAQLQVLERARSNKTVLLLDLPALFNKKTLDTNLYHYIQGAGLQWADIAALHNHMVTTHSSVARVEFITETQAQQFRDFMRQNRRYWKSPNLPDCKIRVEQDLPTDDRLATQPFYALIDLLSECTDTPDLQRYTCLLLVHEKYYEEFLVKWHAKFTKRLHDTVQLIQALRRATIDRTTTQRASFDKAFDLTTLASLQAFTHPIMPVRFRQSAFQDHGLTDDFSKDPNHDNDGDGNRDRWGRYPGTGKQSQPRYGDGKANNKGFQWKDTAPVRALICPCTNEVETVFAHPFVDVEEFANHAPDALLAIGTGGTTAVERGTGAQDAGRVFRGLWRKADAYWVLSAPGRTHCYHAHTLEKNQVNMSGDVRCTCHRSEYRFQTRTPPRPDMAD</sequence>
<keyword evidence="3" id="KW-1185">Reference proteome</keyword>
<feature type="compositionally biased region" description="Basic and acidic residues" evidence="1">
    <location>
        <begin position="426"/>
        <end position="447"/>
    </location>
</feature>
<proteinExistence type="predicted"/>
<dbReference type="EMBL" id="CAJNDS010000172">
    <property type="protein sequence ID" value="CAE7021678.1"/>
    <property type="molecule type" value="Genomic_DNA"/>
</dbReference>
<dbReference type="OrthoDB" id="431050at2759"/>
<comment type="caution">
    <text evidence="2">The sequence shown here is derived from an EMBL/GenBank/DDBJ whole genome shotgun (WGS) entry which is preliminary data.</text>
</comment>
<feature type="region of interest" description="Disordered" evidence="1">
    <location>
        <begin position="1"/>
        <end position="35"/>
    </location>
</feature>
<dbReference type="AlphaFoldDB" id="A0A812I4Z8"/>
<organism evidence="2 3">
    <name type="scientific">Symbiodinium natans</name>
    <dbReference type="NCBI Taxonomy" id="878477"/>
    <lineage>
        <taxon>Eukaryota</taxon>
        <taxon>Sar</taxon>
        <taxon>Alveolata</taxon>
        <taxon>Dinophyceae</taxon>
        <taxon>Suessiales</taxon>
        <taxon>Symbiodiniaceae</taxon>
        <taxon>Symbiodinium</taxon>
    </lineage>
</organism>
<feature type="region of interest" description="Disordered" evidence="1">
    <location>
        <begin position="56"/>
        <end position="78"/>
    </location>
</feature>